<dbReference type="InterPro" id="IPR036388">
    <property type="entry name" value="WH-like_DNA-bd_sf"/>
</dbReference>
<dbReference type="Gene3D" id="3.40.50.10090">
    <property type="match status" value="2"/>
</dbReference>
<dbReference type="GO" id="GO:0000160">
    <property type="term" value="P:phosphorelay signal transduction system"/>
    <property type="evidence" value="ECO:0007669"/>
    <property type="project" value="InterPro"/>
</dbReference>
<proteinExistence type="predicted"/>
<sequence>MSSHSPEEPVPDRQQKPDALPREAVAAPSLPQTLSGFRIGVTSDRRSEELIAAFQRRGAEVTHAPALRIASLTESVTLQQETNAVIASAPDYVIITTAYGMRRWAEAAETYGVWPELYEALSGASILVRGPKARGAIRAAGLDDDGAAEDERTDTMLDMLLQKDIRGKTVAFQLHGMLNHRQVHRIEDAGANVCTVMPYTWTKPAEDSDLLKMINAVIERQLDMVTFTAAPAVEAFLGVAQQYGKRDDLVDALQSDVLTAAVGAVTANPLADAGVEAIIPDRWRLGALIKKVCDHLESHHIVRAETAHGAMEIRGHQVRFPQSEAAPVRLPPAPLALLRELVMANGAVLSRDELLAVLPHCDSERALEMLVSRLRKSLQISSVVQTVVKRGYRLAI</sequence>
<feature type="region of interest" description="Disordered" evidence="2">
    <location>
        <begin position="1"/>
        <end position="26"/>
    </location>
</feature>
<dbReference type="PANTHER" id="PTHR40082:SF1">
    <property type="entry name" value="BLR5956 PROTEIN"/>
    <property type="match status" value="1"/>
</dbReference>
<dbReference type="InterPro" id="IPR039793">
    <property type="entry name" value="UROS/Hem4"/>
</dbReference>
<dbReference type="RefSeq" id="WP_138253723.1">
    <property type="nucleotide sequence ID" value="NZ_VAVZ01000033.1"/>
</dbReference>
<keyword evidence="1" id="KW-0238">DNA-binding</keyword>
<dbReference type="Gene3D" id="1.10.10.10">
    <property type="entry name" value="Winged helix-like DNA-binding domain superfamily/Winged helix DNA-binding domain"/>
    <property type="match status" value="1"/>
</dbReference>
<evidence type="ECO:0000313" key="4">
    <source>
        <dbReference type="EMBL" id="TLP94585.1"/>
    </source>
</evidence>
<comment type="caution">
    <text evidence="4">The sequence shown here is derived from an EMBL/GenBank/DDBJ whole genome shotgun (WGS) entry which is preliminary data.</text>
</comment>
<name>A0A5R9B8S6_9MICC</name>
<dbReference type="EMBL" id="VAVZ01000033">
    <property type="protein sequence ID" value="TLP94585.1"/>
    <property type="molecule type" value="Genomic_DNA"/>
</dbReference>
<reference evidence="4 5" key="1">
    <citation type="submission" date="2019-05" db="EMBL/GenBank/DDBJ databases">
        <title>Nesterenkonia sp. GY074 isolated from the Southern Atlantic Ocean.</title>
        <authorList>
            <person name="Zhang G."/>
        </authorList>
    </citation>
    <scope>NUCLEOTIDE SEQUENCE [LARGE SCALE GENOMIC DNA]</scope>
    <source>
        <strain evidence="4 5">GY074</strain>
    </source>
</reference>
<dbReference type="SMART" id="SM00862">
    <property type="entry name" value="Trans_reg_C"/>
    <property type="match status" value="1"/>
</dbReference>
<evidence type="ECO:0000259" key="3">
    <source>
        <dbReference type="SMART" id="SM00862"/>
    </source>
</evidence>
<dbReference type="InterPro" id="IPR036108">
    <property type="entry name" value="4pyrrol_syn_uPrphyn_synt_sf"/>
</dbReference>
<dbReference type="GO" id="GO:0006355">
    <property type="term" value="P:regulation of DNA-templated transcription"/>
    <property type="evidence" value="ECO:0007669"/>
    <property type="project" value="InterPro"/>
</dbReference>
<dbReference type="Pfam" id="PF02602">
    <property type="entry name" value="HEM4"/>
    <property type="match status" value="1"/>
</dbReference>
<feature type="domain" description="OmpR/PhoB-type" evidence="3">
    <location>
        <begin position="325"/>
        <end position="394"/>
    </location>
</feature>
<dbReference type="GO" id="GO:0004852">
    <property type="term" value="F:uroporphyrinogen-III synthase activity"/>
    <property type="evidence" value="ECO:0007669"/>
    <property type="project" value="UniProtKB-EC"/>
</dbReference>
<dbReference type="PANTHER" id="PTHR40082">
    <property type="entry name" value="BLR5956 PROTEIN"/>
    <property type="match status" value="1"/>
</dbReference>
<dbReference type="SUPFAM" id="SSF46894">
    <property type="entry name" value="C-terminal effector domain of the bipartite response regulators"/>
    <property type="match status" value="1"/>
</dbReference>
<dbReference type="InterPro" id="IPR001867">
    <property type="entry name" value="OmpR/PhoB-type_DNA-bd"/>
</dbReference>
<keyword evidence="5" id="KW-1185">Reference proteome</keyword>
<protein>
    <submittedName>
        <fullName evidence="4">Uroporphyrinogen-III synthase</fullName>
        <ecNumber evidence="4">4.2.1.75</ecNumber>
    </submittedName>
</protein>
<dbReference type="Proteomes" id="UP000310458">
    <property type="component" value="Unassembled WGS sequence"/>
</dbReference>
<dbReference type="SUPFAM" id="SSF69618">
    <property type="entry name" value="HemD-like"/>
    <property type="match status" value="1"/>
</dbReference>
<feature type="compositionally biased region" description="Basic and acidic residues" evidence="2">
    <location>
        <begin position="1"/>
        <end position="21"/>
    </location>
</feature>
<dbReference type="Pfam" id="PF00486">
    <property type="entry name" value="Trans_reg_C"/>
    <property type="match status" value="1"/>
</dbReference>
<organism evidence="4 5">
    <name type="scientific">Nesterenkonia salmonea</name>
    <dbReference type="NCBI Taxonomy" id="1804987"/>
    <lineage>
        <taxon>Bacteria</taxon>
        <taxon>Bacillati</taxon>
        <taxon>Actinomycetota</taxon>
        <taxon>Actinomycetes</taxon>
        <taxon>Micrococcales</taxon>
        <taxon>Micrococcaceae</taxon>
        <taxon>Nesterenkonia</taxon>
    </lineage>
</organism>
<dbReference type="OrthoDB" id="213853at2"/>
<gene>
    <name evidence="4" type="ORF">FEF26_11715</name>
</gene>
<keyword evidence="4" id="KW-0456">Lyase</keyword>
<dbReference type="InterPro" id="IPR016032">
    <property type="entry name" value="Sig_transdc_resp-reg_C-effctor"/>
</dbReference>
<evidence type="ECO:0000256" key="1">
    <source>
        <dbReference type="ARBA" id="ARBA00023125"/>
    </source>
</evidence>
<dbReference type="GO" id="GO:0006780">
    <property type="term" value="P:uroporphyrinogen III biosynthetic process"/>
    <property type="evidence" value="ECO:0007669"/>
    <property type="project" value="InterPro"/>
</dbReference>
<dbReference type="GO" id="GO:0003677">
    <property type="term" value="F:DNA binding"/>
    <property type="evidence" value="ECO:0007669"/>
    <property type="project" value="UniProtKB-KW"/>
</dbReference>
<dbReference type="CDD" id="cd06578">
    <property type="entry name" value="HemD"/>
    <property type="match status" value="1"/>
</dbReference>
<dbReference type="CDD" id="cd00383">
    <property type="entry name" value="trans_reg_C"/>
    <property type="match status" value="1"/>
</dbReference>
<evidence type="ECO:0000256" key="2">
    <source>
        <dbReference type="SAM" id="MobiDB-lite"/>
    </source>
</evidence>
<dbReference type="AlphaFoldDB" id="A0A5R9B8S6"/>
<dbReference type="NCBIfam" id="NF005568">
    <property type="entry name" value="PRK07239.1"/>
    <property type="match status" value="1"/>
</dbReference>
<evidence type="ECO:0000313" key="5">
    <source>
        <dbReference type="Proteomes" id="UP000310458"/>
    </source>
</evidence>
<accession>A0A5R9B8S6</accession>
<dbReference type="InterPro" id="IPR003754">
    <property type="entry name" value="4pyrrol_synth_uPrphyn_synth"/>
</dbReference>
<dbReference type="EC" id="4.2.1.75" evidence="4"/>